<dbReference type="InterPro" id="IPR036412">
    <property type="entry name" value="HAD-like_sf"/>
</dbReference>
<evidence type="ECO:0000313" key="2">
    <source>
        <dbReference type="Proteomes" id="UP000075243"/>
    </source>
</evidence>
<keyword evidence="2" id="KW-1185">Reference proteome</keyword>
<name>A0A151TXE7_CAJCA</name>
<dbReference type="STRING" id="3821.A0A151TXE7"/>
<dbReference type="SUPFAM" id="SSF56784">
    <property type="entry name" value="HAD-like"/>
    <property type="match status" value="1"/>
</dbReference>
<dbReference type="AlphaFoldDB" id="A0A151TXE7"/>
<dbReference type="EMBL" id="CM003605">
    <property type="protein sequence ID" value="KYP71712.1"/>
    <property type="molecule type" value="Genomic_DNA"/>
</dbReference>
<accession>A0A151TXE7</accession>
<proteinExistence type="predicted"/>
<evidence type="ECO:0000313" key="1">
    <source>
        <dbReference type="EMBL" id="KYP71712.1"/>
    </source>
</evidence>
<protein>
    <submittedName>
        <fullName evidence="1">Uncharacterized protein</fullName>
    </submittedName>
</protein>
<dbReference type="PANTHER" id="PTHR12725">
    <property type="entry name" value="HALOACID DEHALOGENASE-LIKE HYDROLASE"/>
    <property type="match status" value="1"/>
</dbReference>
<dbReference type="InterPro" id="IPR023214">
    <property type="entry name" value="HAD_sf"/>
</dbReference>
<dbReference type="Proteomes" id="UP000075243">
    <property type="component" value="Chromosome 3"/>
</dbReference>
<dbReference type="PANTHER" id="PTHR12725:SF117">
    <property type="entry name" value="HALOACID DEHALOGENASE-LIKE HYDROLASE"/>
    <property type="match status" value="1"/>
</dbReference>
<organism evidence="1 2">
    <name type="scientific">Cajanus cajan</name>
    <name type="common">Pigeon pea</name>
    <name type="synonym">Cajanus indicus</name>
    <dbReference type="NCBI Taxonomy" id="3821"/>
    <lineage>
        <taxon>Eukaryota</taxon>
        <taxon>Viridiplantae</taxon>
        <taxon>Streptophyta</taxon>
        <taxon>Embryophyta</taxon>
        <taxon>Tracheophyta</taxon>
        <taxon>Spermatophyta</taxon>
        <taxon>Magnoliopsida</taxon>
        <taxon>eudicotyledons</taxon>
        <taxon>Gunneridae</taxon>
        <taxon>Pentapetalae</taxon>
        <taxon>rosids</taxon>
        <taxon>fabids</taxon>
        <taxon>Fabales</taxon>
        <taxon>Fabaceae</taxon>
        <taxon>Papilionoideae</taxon>
        <taxon>50 kb inversion clade</taxon>
        <taxon>NPAAA clade</taxon>
        <taxon>indigoferoid/millettioid clade</taxon>
        <taxon>Phaseoleae</taxon>
        <taxon>Cajanus</taxon>
    </lineage>
</organism>
<sequence>MSGLRAIGYELDIDEFHAYVHGRLMPQRKIVFTNSDEAHAHQVLTWSISFNKLCKSITKYRVDVSSPRQILCKPKAAIQIAHIDSRKTLFFDDSSRNIASGKAAELNTVIVGCSDLMSSANHALNSIHNIKEALPQIWSLPRLFFEQI</sequence>
<dbReference type="Gene3D" id="3.40.50.1000">
    <property type="entry name" value="HAD superfamily/HAD-like"/>
    <property type="match status" value="1"/>
</dbReference>
<reference evidence="1 2" key="1">
    <citation type="journal article" date="2012" name="Nat. Biotechnol.">
        <title>Draft genome sequence of pigeonpea (Cajanus cajan), an orphan legume crop of resource-poor farmers.</title>
        <authorList>
            <person name="Varshney R.K."/>
            <person name="Chen W."/>
            <person name="Li Y."/>
            <person name="Bharti A.K."/>
            <person name="Saxena R.K."/>
            <person name="Schlueter J.A."/>
            <person name="Donoghue M.T."/>
            <person name="Azam S."/>
            <person name="Fan G."/>
            <person name="Whaley A.M."/>
            <person name="Farmer A.D."/>
            <person name="Sheridan J."/>
            <person name="Iwata A."/>
            <person name="Tuteja R."/>
            <person name="Penmetsa R.V."/>
            <person name="Wu W."/>
            <person name="Upadhyaya H.D."/>
            <person name="Yang S.P."/>
            <person name="Shah T."/>
            <person name="Saxena K.B."/>
            <person name="Michael T."/>
            <person name="McCombie W.R."/>
            <person name="Yang B."/>
            <person name="Zhang G."/>
            <person name="Yang H."/>
            <person name="Wang J."/>
            <person name="Spillane C."/>
            <person name="Cook D.R."/>
            <person name="May G.D."/>
            <person name="Xu X."/>
            <person name="Jackson S.A."/>
        </authorList>
    </citation>
    <scope>NUCLEOTIDE SEQUENCE [LARGE SCALE GENOMIC DNA]</scope>
    <source>
        <strain evidence="2">cv. Asha</strain>
    </source>
</reference>
<gene>
    <name evidence="1" type="ORF">KK1_010981</name>
</gene>
<dbReference type="OMA" id="HIDSRKT"/>
<dbReference type="Gramene" id="C.cajan_10672.t">
    <property type="protein sequence ID" value="C.cajan_10672.t"/>
    <property type="gene ID" value="C.cajan_10672"/>
</dbReference>